<feature type="transmembrane region" description="Helical" evidence="3">
    <location>
        <begin position="303"/>
        <end position="324"/>
    </location>
</feature>
<accession>A0A232LN95</accession>
<comment type="similarity">
    <text evidence="1">Belongs to the glycosyltransferase 32 family.</text>
</comment>
<protein>
    <recommendedName>
        <fullName evidence="6">Glycosyl transferase</fullName>
    </recommendedName>
</protein>
<keyword evidence="3" id="KW-1133">Transmembrane helix</keyword>
<dbReference type="Pfam" id="PF04488">
    <property type="entry name" value="Gly_transf_sug"/>
    <property type="match status" value="1"/>
</dbReference>
<keyword evidence="3" id="KW-0472">Membrane</keyword>
<name>A0A232LN95_9EURO</name>
<comment type="caution">
    <text evidence="4">The sequence shown here is derived from an EMBL/GenBank/DDBJ whole genome shotgun (WGS) entry which is preliminary data.</text>
</comment>
<evidence type="ECO:0000256" key="2">
    <source>
        <dbReference type="ARBA" id="ARBA00022679"/>
    </source>
</evidence>
<dbReference type="InterPro" id="IPR051706">
    <property type="entry name" value="Glycosyltransferase_domain"/>
</dbReference>
<evidence type="ECO:0000313" key="4">
    <source>
        <dbReference type="EMBL" id="OXV05619.1"/>
    </source>
</evidence>
<evidence type="ECO:0000313" key="5">
    <source>
        <dbReference type="Proteomes" id="UP000243515"/>
    </source>
</evidence>
<gene>
    <name evidence="4" type="ORF">Egran_06613</name>
</gene>
<reference evidence="4 5" key="1">
    <citation type="journal article" date="2015" name="Environ. Microbiol.">
        <title>Metagenome sequence of Elaphomyces granulatus from sporocarp tissue reveals Ascomycota ectomycorrhizal fingerprints of genome expansion and a Proteobacteria-rich microbiome.</title>
        <authorList>
            <person name="Quandt C.A."/>
            <person name="Kohler A."/>
            <person name="Hesse C.N."/>
            <person name="Sharpton T.J."/>
            <person name="Martin F."/>
            <person name="Spatafora J.W."/>
        </authorList>
    </citation>
    <scope>NUCLEOTIDE SEQUENCE [LARGE SCALE GENOMIC DNA]</scope>
    <source>
        <strain evidence="4 5">OSC145934</strain>
    </source>
</reference>
<dbReference type="InterPro" id="IPR007577">
    <property type="entry name" value="GlycoTrfase_DXD_sugar-bd_CS"/>
</dbReference>
<keyword evidence="5" id="KW-1185">Reference proteome</keyword>
<proteinExistence type="inferred from homology"/>
<evidence type="ECO:0000256" key="1">
    <source>
        <dbReference type="ARBA" id="ARBA00009003"/>
    </source>
</evidence>
<dbReference type="OrthoDB" id="3647at2759"/>
<organism evidence="4 5">
    <name type="scientific">Elaphomyces granulatus</name>
    <dbReference type="NCBI Taxonomy" id="519963"/>
    <lineage>
        <taxon>Eukaryota</taxon>
        <taxon>Fungi</taxon>
        <taxon>Dikarya</taxon>
        <taxon>Ascomycota</taxon>
        <taxon>Pezizomycotina</taxon>
        <taxon>Eurotiomycetes</taxon>
        <taxon>Eurotiomycetidae</taxon>
        <taxon>Eurotiales</taxon>
        <taxon>Elaphomycetaceae</taxon>
        <taxon>Elaphomyces</taxon>
    </lineage>
</organism>
<dbReference type="GO" id="GO:0016020">
    <property type="term" value="C:membrane"/>
    <property type="evidence" value="ECO:0007669"/>
    <property type="project" value="GOC"/>
</dbReference>
<dbReference type="GO" id="GO:0051999">
    <property type="term" value="P:mannosyl-inositol phosphorylceramide biosynthetic process"/>
    <property type="evidence" value="ECO:0007669"/>
    <property type="project" value="TreeGrafter"/>
</dbReference>
<feature type="transmembrane region" description="Helical" evidence="3">
    <location>
        <begin position="7"/>
        <end position="27"/>
    </location>
</feature>
<dbReference type="SUPFAM" id="SSF53448">
    <property type="entry name" value="Nucleotide-diphospho-sugar transferases"/>
    <property type="match status" value="1"/>
</dbReference>
<dbReference type="PANTHER" id="PTHR32385:SF15">
    <property type="entry name" value="INOSITOL PHOSPHOCERAMIDE MANNOSYLTRANSFERASE 1"/>
    <property type="match status" value="1"/>
</dbReference>
<dbReference type="PANTHER" id="PTHR32385">
    <property type="entry name" value="MANNOSYL PHOSPHORYLINOSITOL CERAMIDE SYNTHASE"/>
    <property type="match status" value="1"/>
</dbReference>
<dbReference type="EMBL" id="NPHW01006669">
    <property type="protein sequence ID" value="OXV05619.1"/>
    <property type="molecule type" value="Genomic_DNA"/>
</dbReference>
<evidence type="ECO:0008006" key="6">
    <source>
        <dbReference type="Google" id="ProtNLM"/>
    </source>
</evidence>
<evidence type="ECO:0000256" key="3">
    <source>
        <dbReference type="SAM" id="Phobius"/>
    </source>
</evidence>
<dbReference type="InterPro" id="IPR029044">
    <property type="entry name" value="Nucleotide-diphossugar_trans"/>
</dbReference>
<dbReference type="Gene3D" id="3.90.550.20">
    <property type="match status" value="1"/>
</dbReference>
<sequence>MTSSLRIPRWLLFFTCTTFVFLLYRWWFFPLIRLTFGLAALPVRWKDSSSPALITRDRDQFDVTFASYAVNQTSAAPEYDDLVPSILHHINLGSRPPRDEWVAARSQCLRYHEGWDFHLWDDASANAFVQDHFPHLKNMWDSYPYPVQRVDALRYMVLYKYGGVVLDFDLACKRSLGPLRRFDFVAPAAHPTGFSIGMLLASPNNTFVDELVHNLPIYNRYWFFLPYVTVMFSTGCHYASTLYTLQPHRAALRILAGTNAHPRLHMLNGFVETPLFRHLGTSSWHSFDAIFINMIGNSKRLPLLIFLVVASFVAGSLAAVYATMRIRARCSTPKTCGTSPDLKGAYKNV</sequence>
<dbReference type="AlphaFoldDB" id="A0A232LN95"/>
<keyword evidence="3" id="KW-0812">Transmembrane</keyword>
<dbReference type="Proteomes" id="UP000243515">
    <property type="component" value="Unassembled WGS sequence"/>
</dbReference>
<dbReference type="GO" id="GO:0000030">
    <property type="term" value="F:mannosyltransferase activity"/>
    <property type="evidence" value="ECO:0007669"/>
    <property type="project" value="TreeGrafter"/>
</dbReference>
<keyword evidence="2" id="KW-0808">Transferase</keyword>